<evidence type="ECO:0000313" key="4">
    <source>
        <dbReference type="Proteomes" id="UP000022611"/>
    </source>
</evidence>
<keyword evidence="1" id="KW-0732">Signal</keyword>
<dbReference type="Proteomes" id="UP000022611">
    <property type="component" value="Unassembled WGS sequence"/>
</dbReference>
<dbReference type="Pfam" id="PF13628">
    <property type="entry name" value="DUF4142"/>
    <property type="match status" value="1"/>
</dbReference>
<name>A0A010RE02_PSEFL</name>
<dbReference type="PANTHER" id="PTHR38593:SF1">
    <property type="entry name" value="BLR2558 PROTEIN"/>
    <property type="match status" value="1"/>
</dbReference>
<gene>
    <name evidence="3" type="ORF">HK44_019750</name>
</gene>
<dbReference type="AlphaFoldDB" id="A0A010RE02"/>
<reference evidence="3 4" key="1">
    <citation type="journal article" date="2011" name="J. Bacteriol.">
        <title>Draft genome sequence of the polycyclic aromatic hydrocarbon-degrading, genetically engineered bioluminescent bioreporter Pseudomonas fluorescens HK44.</title>
        <authorList>
            <person name="Chauhan A."/>
            <person name="Layton A.C."/>
            <person name="Williams D.E."/>
            <person name="Smartt A.E."/>
            <person name="Ripp S."/>
            <person name="Karpinets T.V."/>
            <person name="Brown S.D."/>
            <person name="Sayler G.S."/>
        </authorList>
    </citation>
    <scope>NUCLEOTIDE SEQUENCE [LARGE SCALE GENOMIC DNA]</scope>
    <source>
        <strain evidence="3 4">HK44</strain>
    </source>
</reference>
<dbReference type="OrthoDB" id="7009274at2"/>
<feature type="domain" description="DUF4142" evidence="2">
    <location>
        <begin position="28"/>
        <end position="163"/>
    </location>
</feature>
<dbReference type="InterPro" id="IPR025419">
    <property type="entry name" value="DUF4142"/>
</dbReference>
<feature type="signal peptide" evidence="1">
    <location>
        <begin position="1"/>
        <end position="26"/>
    </location>
</feature>
<protein>
    <submittedName>
        <fullName evidence="3">Membrane protein</fullName>
    </submittedName>
</protein>
<sequence length="174" mass="18732">MKHMASRLPTISFAVLLGLGASNALAQSPAEFINDASAKGMADIEASRLAHQKTESKEVKDYAIVVINDRTTANQHLAKIARKLDLPVAPRDEVANKAKALVPEVKDGDSFDATFAASQVQTTQEAIDQLKQEAQTTDVPEIKAFAAETLPKLENHLQMAKALQASRQSARVDG</sequence>
<evidence type="ECO:0000259" key="2">
    <source>
        <dbReference type="Pfam" id="PF13628"/>
    </source>
</evidence>
<evidence type="ECO:0000256" key="1">
    <source>
        <dbReference type="SAM" id="SignalP"/>
    </source>
</evidence>
<proteinExistence type="predicted"/>
<organism evidence="3 4">
    <name type="scientific">Pseudomonas fluorescens HK44</name>
    <dbReference type="NCBI Taxonomy" id="1042209"/>
    <lineage>
        <taxon>Bacteria</taxon>
        <taxon>Pseudomonadati</taxon>
        <taxon>Pseudomonadota</taxon>
        <taxon>Gammaproteobacteria</taxon>
        <taxon>Pseudomonadales</taxon>
        <taxon>Pseudomonadaceae</taxon>
        <taxon>Pseudomonas</taxon>
    </lineage>
</organism>
<dbReference type="PATRIC" id="fig|1042209.11.peg.6122"/>
<dbReference type="Gene3D" id="1.20.1260.10">
    <property type="match status" value="1"/>
</dbReference>
<dbReference type="HOGENOM" id="CLU_079636_6_1_6"/>
<dbReference type="eggNOG" id="COG3652">
    <property type="taxonomic scope" value="Bacteria"/>
</dbReference>
<evidence type="ECO:0000313" key="3">
    <source>
        <dbReference type="EMBL" id="EXF91116.1"/>
    </source>
</evidence>
<dbReference type="PANTHER" id="PTHR38593">
    <property type="entry name" value="BLR2558 PROTEIN"/>
    <property type="match status" value="1"/>
</dbReference>
<dbReference type="EMBL" id="AFOY02000028">
    <property type="protein sequence ID" value="EXF91116.1"/>
    <property type="molecule type" value="Genomic_DNA"/>
</dbReference>
<accession>A0A010RE02</accession>
<dbReference type="RefSeq" id="WP_019692246.1">
    <property type="nucleotide sequence ID" value="NZ_AFOY02000028.1"/>
</dbReference>
<feature type="chain" id="PRO_5001456790" evidence="1">
    <location>
        <begin position="27"/>
        <end position="174"/>
    </location>
</feature>
<dbReference type="InterPro" id="IPR012347">
    <property type="entry name" value="Ferritin-like"/>
</dbReference>
<comment type="caution">
    <text evidence="3">The sequence shown here is derived from an EMBL/GenBank/DDBJ whole genome shotgun (WGS) entry which is preliminary data.</text>
</comment>